<dbReference type="RefSeq" id="WP_065277378.1">
    <property type="nucleotide sequence ID" value="NZ_MAMO01000149.1"/>
</dbReference>
<evidence type="ECO:0000313" key="1">
    <source>
        <dbReference type="EMBL" id="AOO92614.1"/>
    </source>
</evidence>
<sequence>MREQSIGEAVEDDEWVPDGVMWPPETEIDVSEVHESLLKAMAGGRAVRFFRTHLIDVPTDCCLGGVQMAIDEVAGEACGIYLTVDIAGFDPETRDPILVDEATKPFRFSCTGDVEKAIATLSENLRAEGLIR</sequence>
<reference evidence="1" key="2">
    <citation type="journal article" date="2016" name="Front. Microbiol.">
        <title>The Regulatory Protein RosR Affects Rhizobium leguminosarum bv. trifolii Protein Profiles, Cell Surface Properties, and Symbiosis with Clover.</title>
        <authorList>
            <person name="Rachwal K."/>
            <person name="Boguszewska A."/>
            <person name="Kopcinska J."/>
            <person name="Karas M."/>
            <person name="Tchorzewski M."/>
            <person name="Janczarek M."/>
        </authorList>
    </citation>
    <scope>NUCLEOTIDE SEQUENCE</scope>
    <source>
        <strain evidence="1">Rt24.2</strain>
    </source>
</reference>
<proteinExistence type="predicted"/>
<dbReference type="AlphaFoldDB" id="A0A1B8R6L2"/>
<name>A0A1B8R6L2_RHILT</name>
<dbReference type="EMBL" id="KX490250">
    <property type="protein sequence ID" value="AOO92614.1"/>
    <property type="molecule type" value="Genomic_DNA"/>
</dbReference>
<dbReference type="GeneID" id="61423625"/>
<accession>A0A1B8R6L2</accession>
<organism evidence="1">
    <name type="scientific">Rhizobium leguminosarum bv. trifolii</name>
    <dbReference type="NCBI Taxonomy" id="386"/>
    <lineage>
        <taxon>Bacteria</taxon>
        <taxon>Pseudomonadati</taxon>
        <taxon>Pseudomonadota</taxon>
        <taxon>Alphaproteobacteria</taxon>
        <taxon>Hyphomicrobiales</taxon>
        <taxon>Rhizobiaceae</taxon>
        <taxon>Rhizobium/Agrobacterium group</taxon>
        <taxon>Rhizobium</taxon>
    </lineage>
</organism>
<protein>
    <submittedName>
        <fullName evidence="1">Uncharacterized protein</fullName>
    </submittedName>
</protein>
<reference evidence="1" key="1">
    <citation type="journal article" date="2015" name="BMC Genomics">
        <title>Transcriptome profiling of a Rhizobium leguminosarum bv. trifolii rosR mutant reveals the role of the transcriptional regulator RosR in motility, synthesis of cell-surface components, and other cellular processes.</title>
        <authorList>
            <person name="Rachwal K."/>
            <person name="Matczynska E."/>
            <person name="Janczarek M."/>
        </authorList>
    </citation>
    <scope>NUCLEOTIDE SEQUENCE</scope>
    <source>
        <strain evidence="1">Rt24.2</strain>
    </source>
</reference>